<dbReference type="PROSITE" id="PS50887">
    <property type="entry name" value="GGDEF"/>
    <property type="match status" value="1"/>
</dbReference>
<dbReference type="Proteomes" id="UP000623509">
    <property type="component" value="Unassembled WGS sequence"/>
</dbReference>
<evidence type="ECO:0000259" key="4">
    <source>
        <dbReference type="PROSITE" id="PS50887"/>
    </source>
</evidence>
<organism evidence="6 7">
    <name type="scientific">Candidatus Dactylopiibacterium carminicum</name>
    <dbReference type="NCBI Taxonomy" id="857335"/>
    <lineage>
        <taxon>Bacteria</taxon>
        <taxon>Pseudomonadati</taxon>
        <taxon>Pseudomonadota</taxon>
        <taxon>Betaproteobacteria</taxon>
        <taxon>Rhodocyclales</taxon>
        <taxon>Rhodocyclaceae</taxon>
        <taxon>Candidatus Dactylopiibacterium</taxon>
    </lineage>
</organism>
<dbReference type="RefSeq" id="WP_095524899.1">
    <property type="nucleotide sequence ID" value="NZ_MDUX01000034.1"/>
</dbReference>
<name>A0A272ERT0_9RHOO</name>
<feature type="transmembrane region" description="Helical" evidence="3">
    <location>
        <begin position="122"/>
        <end position="142"/>
    </location>
</feature>
<dbReference type="PANTHER" id="PTHR45138">
    <property type="entry name" value="REGULATORY COMPONENTS OF SENSORY TRANSDUCTION SYSTEM"/>
    <property type="match status" value="1"/>
</dbReference>
<dbReference type="PANTHER" id="PTHR45138:SF9">
    <property type="entry name" value="DIGUANYLATE CYCLASE DGCM-RELATED"/>
    <property type="match status" value="1"/>
</dbReference>
<dbReference type="CDD" id="cd01949">
    <property type="entry name" value="GGDEF"/>
    <property type="match status" value="1"/>
</dbReference>
<dbReference type="GO" id="GO:0043709">
    <property type="term" value="P:cell adhesion involved in single-species biofilm formation"/>
    <property type="evidence" value="ECO:0007669"/>
    <property type="project" value="TreeGrafter"/>
</dbReference>
<dbReference type="EMBL" id="MDUX01000034">
    <property type="protein sequence ID" value="KAF7598887.1"/>
    <property type="molecule type" value="Genomic_DNA"/>
</dbReference>
<dbReference type="FunFam" id="3.30.70.270:FF:000001">
    <property type="entry name" value="Diguanylate cyclase domain protein"/>
    <property type="match status" value="1"/>
</dbReference>
<evidence type="ECO:0000313" key="7">
    <source>
        <dbReference type="Proteomes" id="UP000216107"/>
    </source>
</evidence>
<dbReference type="GO" id="GO:0005886">
    <property type="term" value="C:plasma membrane"/>
    <property type="evidence" value="ECO:0007669"/>
    <property type="project" value="TreeGrafter"/>
</dbReference>
<dbReference type="GO" id="GO:0052621">
    <property type="term" value="F:diguanylate cyclase activity"/>
    <property type="evidence" value="ECO:0007669"/>
    <property type="project" value="UniProtKB-EC"/>
</dbReference>
<reference evidence="6 7" key="2">
    <citation type="submission" date="2017-07" db="EMBL/GenBank/DDBJ databases">
        <title>Candidatus Dactylopiibacterium carminicum, a nitrogen-fixing symbiont of the cochineal insect Dactylopius coccus and Dactylopius opuntiae (Hemiptera: Coccoidea: Dactylopiidae).</title>
        <authorList>
            <person name="Vera A."/>
        </authorList>
    </citation>
    <scope>NUCLEOTIDE SEQUENCE [LARGE SCALE GENOMIC DNA]</scope>
    <source>
        <strain evidence="6 7">NFDCM</strain>
    </source>
</reference>
<dbReference type="InterPro" id="IPR050469">
    <property type="entry name" value="Diguanylate_Cyclase"/>
</dbReference>
<dbReference type="Proteomes" id="UP000216107">
    <property type="component" value="Unassembled WGS sequence"/>
</dbReference>
<dbReference type="InterPro" id="IPR000160">
    <property type="entry name" value="GGDEF_dom"/>
</dbReference>
<evidence type="ECO:0000256" key="1">
    <source>
        <dbReference type="ARBA" id="ARBA00012528"/>
    </source>
</evidence>
<dbReference type="Gene3D" id="3.30.70.270">
    <property type="match status" value="1"/>
</dbReference>
<keyword evidence="3" id="KW-0812">Transmembrane</keyword>
<feature type="transmembrane region" description="Helical" evidence="3">
    <location>
        <begin position="154"/>
        <end position="179"/>
    </location>
</feature>
<feature type="transmembrane region" description="Helical" evidence="3">
    <location>
        <begin position="39"/>
        <end position="61"/>
    </location>
</feature>
<gene>
    <name evidence="5" type="ORF">BGI27_10825</name>
    <name evidence="6" type="ORF">CGU29_10105</name>
</gene>
<comment type="catalytic activity">
    <reaction evidence="2">
        <text>2 GTP = 3',3'-c-di-GMP + 2 diphosphate</text>
        <dbReference type="Rhea" id="RHEA:24898"/>
        <dbReference type="ChEBI" id="CHEBI:33019"/>
        <dbReference type="ChEBI" id="CHEBI:37565"/>
        <dbReference type="ChEBI" id="CHEBI:58805"/>
        <dbReference type="EC" id="2.7.7.65"/>
    </reaction>
</comment>
<dbReference type="AlphaFoldDB" id="A0A272ERT0"/>
<sequence length="398" mass="43423">MSLLPDLRTLMFAHGVFLLSAAIGFFTAAWCLRQFHSLLLWAISCLLMGGGTLLLALRGYVAPEVSILLGNYLVITACAVLVLAIARDFSSPIPRCRLLALLVIATGGVSAGYYFLPNTDLRLFFSAGVCGVMLIDAARLSWQKLHEPEMTGVLLGILLPLVLLVVGCLLIGALAMMRFLGGVPLVEDHVGGAIFQFGWLRLGAGLLIMLSLQGLYFSVILFVALRLNMRLRHEVQHDPLTGLYNRRMFEDVATHERARWLRGGDPFAVLFIDLDHFKWINDGHGHAAGDEVLRTIASLLRRQLREADVIARFGGEEFCVLMPGQSAQNAAEIAERLCHAVADLCIQWQGQSIRLSVSIGVALPQGSVETLESVLARADQALYAAKQGGRNRVVLQAA</sequence>
<feature type="transmembrane region" description="Helical" evidence="3">
    <location>
        <begin position="12"/>
        <end position="32"/>
    </location>
</feature>
<accession>A0A272ERT0</accession>
<dbReference type="SUPFAM" id="SSF55073">
    <property type="entry name" value="Nucleotide cyclase"/>
    <property type="match status" value="1"/>
</dbReference>
<evidence type="ECO:0000256" key="2">
    <source>
        <dbReference type="ARBA" id="ARBA00034247"/>
    </source>
</evidence>
<dbReference type="SMART" id="SM00267">
    <property type="entry name" value="GGDEF"/>
    <property type="match status" value="1"/>
</dbReference>
<dbReference type="InterPro" id="IPR029787">
    <property type="entry name" value="Nucleotide_cyclase"/>
</dbReference>
<keyword evidence="3" id="KW-0472">Membrane</keyword>
<keyword evidence="3" id="KW-1133">Transmembrane helix</keyword>
<dbReference type="NCBIfam" id="TIGR00254">
    <property type="entry name" value="GGDEF"/>
    <property type="match status" value="1"/>
</dbReference>
<dbReference type="EC" id="2.7.7.65" evidence="1"/>
<evidence type="ECO:0000313" key="6">
    <source>
        <dbReference type="EMBL" id="PAS92814.1"/>
    </source>
</evidence>
<proteinExistence type="predicted"/>
<reference evidence="5 8" key="1">
    <citation type="submission" date="2016-08" db="EMBL/GenBank/DDBJ databases">
        <title>Candidatus Dactylopiibacterium carminicum genome sequence.</title>
        <authorList>
            <person name="Ramirez-Puebla S.T."/>
            <person name="Ormeno-Orrillo E."/>
            <person name="Vera-Ponce De Leon A."/>
            <person name="Luis L."/>
            <person name="Sanchez-Flores A."/>
            <person name="Monica R."/>
            <person name="Martinez-Romero E."/>
        </authorList>
    </citation>
    <scope>NUCLEOTIDE SEQUENCE [LARGE SCALE GENOMIC DNA]</scope>
    <source>
        <strain evidence="5">END1</strain>
    </source>
</reference>
<dbReference type="GO" id="GO:1902201">
    <property type="term" value="P:negative regulation of bacterial-type flagellum-dependent cell motility"/>
    <property type="evidence" value="ECO:0007669"/>
    <property type="project" value="TreeGrafter"/>
</dbReference>
<feature type="transmembrane region" description="Helical" evidence="3">
    <location>
        <begin position="199"/>
        <end position="225"/>
    </location>
</feature>
<dbReference type="EMBL" id="NMRN01000029">
    <property type="protein sequence ID" value="PAS92814.1"/>
    <property type="molecule type" value="Genomic_DNA"/>
</dbReference>
<feature type="transmembrane region" description="Helical" evidence="3">
    <location>
        <begin position="67"/>
        <end position="86"/>
    </location>
</feature>
<keyword evidence="8" id="KW-1185">Reference proteome</keyword>
<dbReference type="OrthoDB" id="9813903at2"/>
<evidence type="ECO:0000256" key="3">
    <source>
        <dbReference type="SAM" id="Phobius"/>
    </source>
</evidence>
<feature type="transmembrane region" description="Helical" evidence="3">
    <location>
        <begin position="98"/>
        <end position="116"/>
    </location>
</feature>
<dbReference type="InterPro" id="IPR043128">
    <property type="entry name" value="Rev_trsase/Diguanyl_cyclase"/>
</dbReference>
<comment type="caution">
    <text evidence="6">The sequence shown here is derived from an EMBL/GenBank/DDBJ whole genome shotgun (WGS) entry which is preliminary data.</text>
</comment>
<protein>
    <recommendedName>
        <fullName evidence="1">diguanylate cyclase</fullName>
        <ecNumber evidence="1">2.7.7.65</ecNumber>
    </recommendedName>
</protein>
<dbReference type="Pfam" id="PF00990">
    <property type="entry name" value="GGDEF"/>
    <property type="match status" value="1"/>
</dbReference>
<evidence type="ECO:0000313" key="8">
    <source>
        <dbReference type="Proteomes" id="UP000623509"/>
    </source>
</evidence>
<evidence type="ECO:0000313" key="5">
    <source>
        <dbReference type="EMBL" id="KAF7598887.1"/>
    </source>
</evidence>
<feature type="domain" description="GGDEF" evidence="4">
    <location>
        <begin position="265"/>
        <end position="398"/>
    </location>
</feature>